<sequence>MSEGLSCAVFGIVYSSIINILATKHFWCVTACFHNKRNLGVVYDKYFNPFPVTGLAFILTVVGCCINEWASGTWTEVSLTKEEYKEVYEKHLANLLKFDEHTRTHGVLPAMLQCLHDNGR</sequence>
<organism evidence="1 2">
    <name type="scientific">Leucogyrophana mollusca</name>
    <dbReference type="NCBI Taxonomy" id="85980"/>
    <lineage>
        <taxon>Eukaryota</taxon>
        <taxon>Fungi</taxon>
        <taxon>Dikarya</taxon>
        <taxon>Basidiomycota</taxon>
        <taxon>Agaricomycotina</taxon>
        <taxon>Agaricomycetes</taxon>
        <taxon>Agaricomycetidae</taxon>
        <taxon>Boletales</taxon>
        <taxon>Boletales incertae sedis</taxon>
        <taxon>Leucogyrophana</taxon>
    </lineage>
</organism>
<reference evidence="1" key="1">
    <citation type="journal article" date="2021" name="New Phytol.">
        <title>Evolutionary innovations through gain and loss of genes in the ectomycorrhizal Boletales.</title>
        <authorList>
            <person name="Wu G."/>
            <person name="Miyauchi S."/>
            <person name="Morin E."/>
            <person name="Kuo A."/>
            <person name="Drula E."/>
            <person name="Varga T."/>
            <person name="Kohler A."/>
            <person name="Feng B."/>
            <person name="Cao Y."/>
            <person name="Lipzen A."/>
            <person name="Daum C."/>
            <person name="Hundley H."/>
            <person name="Pangilinan J."/>
            <person name="Johnson J."/>
            <person name="Barry K."/>
            <person name="LaButti K."/>
            <person name="Ng V."/>
            <person name="Ahrendt S."/>
            <person name="Min B."/>
            <person name="Choi I.G."/>
            <person name="Park H."/>
            <person name="Plett J.M."/>
            <person name="Magnuson J."/>
            <person name="Spatafora J.W."/>
            <person name="Nagy L.G."/>
            <person name="Henrissat B."/>
            <person name="Grigoriev I.V."/>
            <person name="Yang Z.L."/>
            <person name="Xu J."/>
            <person name="Martin F.M."/>
        </authorList>
    </citation>
    <scope>NUCLEOTIDE SEQUENCE</scope>
    <source>
        <strain evidence="1">KUC20120723A-06</strain>
    </source>
</reference>
<evidence type="ECO:0000313" key="1">
    <source>
        <dbReference type="EMBL" id="KAH7917543.1"/>
    </source>
</evidence>
<name>A0ACB8AWX1_9AGAM</name>
<evidence type="ECO:0000313" key="2">
    <source>
        <dbReference type="Proteomes" id="UP000790709"/>
    </source>
</evidence>
<gene>
    <name evidence="1" type="ORF">BV22DRAFT_1076729</name>
</gene>
<comment type="caution">
    <text evidence="1">The sequence shown here is derived from an EMBL/GenBank/DDBJ whole genome shotgun (WGS) entry which is preliminary data.</text>
</comment>
<dbReference type="Proteomes" id="UP000790709">
    <property type="component" value="Unassembled WGS sequence"/>
</dbReference>
<dbReference type="EMBL" id="MU267021">
    <property type="protein sequence ID" value="KAH7917543.1"/>
    <property type="molecule type" value="Genomic_DNA"/>
</dbReference>
<protein>
    <submittedName>
        <fullName evidence="1">Uncharacterized protein</fullName>
    </submittedName>
</protein>
<proteinExistence type="predicted"/>
<accession>A0ACB8AWX1</accession>
<keyword evidence="2" id="KW-1185">Reference proteome</keyword>